<reference evidence="3 4" key="1">
    <citation type="journal article" date="2009" name="Appl. Environ. Microbiol.">
        <title>Community genomic and proteomic analyses of chemoautotrophic iron-oxidizing "Leptospirillum rubarum" (Group II) and "Leptospirillum ferrodiazotrophum" (Group III) bacteria in acid mine drainage biofilms.</title>
        <authorList>
            <person name="Goltsman D.S."/>
            <person name="Denef V.J."/>
            <person name="Singer S.W."/>
            <person name="VerBerkmoes N.C."/>
            <person name="Lefsrud M."/>
            <person name="Mueller R.S."/>
            <person name="Dick G.J."/>
            <person name="Sun C.L."/>
            <person name="Wheeler K.E."/>
            <person name="Zemla A."/>
            <person name="Baker B.J."/>
            <person name="Hauser L."/>
            <person name="Land M."/>
            <person name="Shah M.B."/>
            <person name="Thelen M.P."/>
            <person name="Hettich R.L."/>
            <person name="Banfield J.F."/>
        </authorList>
    </citation>
    <scope>NUCLEOTIDE SEQUENCE [LARGE SCALE GENOMIC DNA]</scope>
</reference>
<dbReference type="AlphaFoldDB" id="C6HX20"/>
<dbReference type="Gene3D" id="3.60.20.10">
    <property type="entry name" value="Glutamine Phosphoribosylpyrophosphate, subunit 1, domain 1"/>
    <property type="match status" value="1"/>
</dbReference>
<evidence type="ECO:0000256" key="1">
    <source>
        <dbReference type="ARBA" id="ARBA00022490"/>
    </source>
</evidence>
<dbReference type="PROSITE" id="PS51475">
    <property type="entry name" value="PROTEASOME_ALPHA_2"/>
    <property type="match status" value="1"/>
</dbReference>
<evidence type="ECO:0000256" key="2">
    <source>
        <dbReference type="ARBA" id="ARBA00022942"/>
    </source>
</evidence>
<proteinExistence type="predicted"/>
<dbReference type="InterPro" id="IPR022296">
    <property type="entry name" value="Proteasome_asu_bac"/>
</dbReference>
<keyword evidence="2 3" id="KW-0647">Proteasome</keyword>
<accession>C6HX20</accession>
<dbReference type="InterPro" id="IPR023332">
    <property type="entry name" value="Proteasome_alpha-type"/>
</dbReference>
<dbReference type="CDD" id="cd01906">
    <property type="entry name" value="proteasome_protease_HslV"/>
    <property type="match status" value="1"/>
</dbReference>
<dbReference type="SUPFAM" id="SSF56235">
    <property type="entry name" value="N-terminal nucleophile aminohydrolases (Ntn hydrolases)"/>
    <property type="match status" value="1"/>
</dbReference>
<dbReference type="NCBIfam" id="TIGR03691">
    <property type="entry name" value="20S_bact_alpha"/>
    <property type="match status" value="1"/>
</dbReference>
<dbReference type="GO" id="GO:0019773">
    <property type="term" value="C:proteasome core complex, alpha-subunit complex"/>
    <property type="evidence" value="ECO:0007669"/>
    <property type="project" value="InterPro"/>
</dbReference>
<keyword evidence="4" id="KW-1185">Reference proteome</keyword>
<name>C6HX20_9BACT</name>
<evidence type="ECO:0000313" key="3">
    <source>
        <dbReference type="EMBL" id="EES52730.1"/>
    </source>
</evidence>
<dbReference type="InterPro" id="IPR001353">
    <property type="entry name" value="Proteasome_sua/b"/>
</dbReference>
<dbReference type="Pfam" id="PF00227">
    <property type="entry name" value="Proteasome"/>
    <property type="match status" value="1"/>
</dbReference>
<protein>
    <submittedName>
        <fullName evidence="3">Putative 20S proteasome alpha-subunit</fullName>
    </submittedName>
</protein>
<dbReference type="InterPro" id="IPR029055">
    <property type="entry name" value="Ntn_hydrolases_N"/>
</dbReference>
<dbReference type="GO" id="GO:0004298">
    <property type="term" value="F:threonine-type endopeptidase activity"/>
    <property type="evidence" value="ECO:0007669"/>
    <property type="project" value="InterPro"/>
</dbReference>
<sequence length="230" mass="24912">MAALPFYVSPEQIMQDKAEYARKGIARGRSAVVLRVEEGILLAADNPSAGLHKISEVYDRIAFAGVGKYSEFENLRKAGIRHADLKGYTYSREDVTARSLANAYSQLLGTAFSQEMKPLEVEIVLAEVGYNGRSDEIYRVSYDGSIFDEPLFAAVGGKAEPLAALLKERLPEIPSLSRGVKLLKEAFAEISGATMPLSQIEAGLLERASTGRVFRRLGGDELAALSGGQP</sequence>
<evidence type="ECO:0000313" key="4">
    <source>
        <dbReference type="Proteomes" id="UP000009374"/>
    </source>
</evidence>
<dbReference type="Proteomes" id="UP000009374">
    <property type="component" value="Unassembled WGS sequence"/>
</dbReference>
<organism evidence="3 4">
    <name type="scientific">Leptospirillum ferrodiazotrophum</name>
    <dbReference type="NCBI Taxonomy" id="412449"/>
    <lineage>
        <taxon>Bacteria</taxon>
        <taxon>Pseudomonadati</taxon>
        <taxon>Nitrospirota</taxon>
        <taxon>Nitrospiria</taxon>
        <taxon>Nitrospirales</taxon>
        <taxon>Nitrospiraceae</taxon>
        <taxon>Leptospirillum</taxon>
    </lineage>
</organism>
<keyword evidence="1" id="KW-0963">Cytoplasm</keyword>
<dbReference type="GO" id="GO:0051603">
    <property type="term" value="P:proteolysis involved in protein catabolic process"/>
    <property type="evidence" value="ECO:0007669"/>
    <property type="project" value="InterPro"/>
</dbReference>
<gene>
    <name evidence="3" type="ORF">UBAL3_92050102</name>
</gene>
<dbReference type="EMBL" id="GG693873">
    <property type="protein sequence ID" value="EES52730.1"/>
    <property type="molecule type" value="Genomic_DNA"/>
</dbReference>
<dbReference type="InterPro" id="IPR050115">
    <property type="entry name" value="Proteasome_alpha"/>
</dbReference>
<dbReference type="PANTHER" id="PTHR11599">
    <property type="entry name" value="PROTEASOME SUBUNIT ALPHA/BETA"/>
    <property type="match status" value="1"/>
</dbReference>